<sequence>MKFDKEFKEAIAHLPDREKDKLILRLLKKDLMLANRLHFELVNTSTVGQQRQEMETRVLKRARQISERFYSIGYLNMDVRYLSGEITEHVKITKDKFGEVSLNLLLLEEIVKLNRDNILKVTPGKSRKFCVAIISRIFKVMLLIDKLHDDYILEFEDQLKELGKLIGNNDYLMRSAIYNGLDVNWLLKAEIPENINEIHKDLRSKGYLK</sequence>
<organism evidence="1 2">
    <name type="scientific">Christiangramia forsetii</name>
    <dbReference type="NCBI Taxonomy" id="411153"/>
    <lineage>
        <taxon>Bacteria</taxon>
        <taxon>Pseudomonadati</taxon>
        <taxon>Bacteroidota</taxon>
        <taxon>Flavobacteriia</taxon>
        <taxon>Flavobacteriales</taxon>
        <taxon>Flavobacteriaceae</taxon>
        <taxon>Christiangramia</taxon>
    </lineage>
</organism>
<accession>A0ABQ1WIK5</accession>
<dbReference type="RefSeq" id="WP_011711105.1">
    <property type="nucleotide sequence ID" value="NZ_BMIX01000002.1"/>
</dbReference>
<evidence type="ECO:0000313" key="1">
    <source>
        <dbReference type="EMBL" id="GGG30513.1"/>
    </source>
</evidence>
<protein>
    <recommendedName>
        <fullName evidence="3">CHAD domain-containing protein</fullName>
    </recommendedName>
</protein>
<proteinExistence type="predicted"/>
<dbReference type="EMBL" id="BMIX01000002">
    <property type="protein sequence ID" value="GGG30513.1"/>
    <property type="molecule type" value="Genomic_DNA"/>
</dbReference>
<gene>
    <name evidence="1" type="ORF">GCM10011532_12530</name>
</gene>
<comment type="caution">
    <text evidence="1">The sequence shown here is derived from an EMBL/GenBank/DDBJ whole genome shotgun (WGS) entry which is preliminary data.</text>
</comment>
<reference evidence="2" key="1">
    <citation type="journal article" date="2019" name="Int. J. Syst. Evol. Microbiol.">
        <title>The Global Catalogue of Microorganisms (GCM) 10K type strain sequencing project: providing services to taxonomists for standard genome sequencing and annotation.</title>
        <authorList>
            <consortium name="The Broad Institute Genomics Platform"/>
            <consortium name="The Broad Institute Genome Sequencing Center for Infectious Disease"/>
            <person name="Wu L."/>
            <person name="Ma J."/>
        </authorList>
    </citation>
    <scope>NUCLEOTIDE SEQUENCE [LARGE SCALE GENOMIC DNA]</scope>
    <source>
        <strain evidence="2">CGMCC 1.15422</strain>
    </source>
</reference>
<dbReference type="Proteomes" id="UP000605733">
    <property type="component" value="Unassembled WGS sequence"/>
</dbReference>
<name>A0ABQ1WIK5_9FLAO</name>
<evidence type="ECO:0000313" key="2">
    <source>
        <dbReference type="Proteomes" id="UP000605733"/>
    </source>
</evidence>
<keyword evidence="2" id="KW-1185">Reference proteome</keyword>
<evidence type="ECO:0008006" key="3">
    <source>
        <dbReference type="Google" id="ProtNLM"/>
    </source>
</evidence>